<dbReference type="EMBL" id="JWIR02000086">
    <property type="protein sequence ID" value="KKB34358.1"/>
    <property type="molecule type" value="Genomic_DNA"/>
</dbReference>
<dbReference type="AlphaFoldDB" id="A0A0F5HM63"/>
<keyword evidence="3" id="KW-1185">Reference proteome</keyword>
<comment type="caution">
    <text evidence="2">The sequence shown here is derived from an EMBL/GenBank/DDBJ whole genome shotgun (WGS) entry which is preliminary data.</text>
</comment>
<sequence length="148" mass="17091">MHYSMWYQKIWDKRPDAGPAKAKDTYIGIFHNLCQEYASRFFNSWVILSAKHGFLEPEDVVEENYDVAFNSKSTEIISAAELKEQIRQKQLSDADEIVVLGGKKYKKVVEAAFGSQYTYRYPLSDCKGIGYMQQKLKTALVENKEMTI</sequence>
<evidence type="ECO:0000313" key="2">
    <source>
        <dbReference type="EMBL" id="KKB34358.1"/>
    </source>
</evidence>
<proteinExistence type="predicted"/>
<evidence type="ECO:0000313" key="3">
    <source>
        <dbReference type="Proteomes" id="UP000031563"/>
    </source>
</evidence>
<organism evidence="2 3">
    <name type="scientific">Bacillus thermotolerans</name>
    <name type="common">Quasibacillus thermotolerans</name>
    <dbReference type="NCBI Taxonomy" id="1221996"/>
    <lineage>
        <taxon>Bacteria</taxon>
        <taxon>Bacillati</taxon>
        <taxon>Bacillota</taxon>
        <taxon>Bacilli</taxon>
        <taxon>Bacillales</taxon>
        <taxon>Bacillaceae</taxon>
        <taxon>Bacillus</taxon>
    </lineage>
</organism>
<dbReference type="InterPro" id="IPR049251">
    <property type="entry name" value="DUF6884"/>
</dbReference>
<evidence type="ECO:0000259" key="1">
    <source>
        <dbReference type="Pfam" id="PF21818"/>
    </source>
</evidence>
<reference evidence="2" key="1">
    <citation type="submission" date="2015-02" db="EMBL/GenBank/DDBJ databases">
        <title>Genome Assembly of Bacillaceae bacterium MTCC 8252.</title>
        <authorList>
            <person name="Verma A."/>
            <person name="Khatri I."/>
            <person name="Mual P."/>
            <person name="Subramanian S."/>
            <person name="Krishnamurthi S."/>
        </authorList>
    </citation>
    <scope>NUCLEOTIDE SEQUENCE [LARGE SCALE GENOMIC DNA]</scope>
    <source>
        <strain evidence="2">MTCC 8252</strain>
    </source>
</reference>
<dbReference type="STRING" id="1221996.QY95_03969"/>
<dbReference type="Pfam" id="PF21818">
    <property type="entry name" value="DUF6884"/>
    <property type="match status" value="1"/>
</dbReference>
<accession>A0A0F5HM63</accession>
<dbReference type="Proteomes" id="UP000031563">
    <property type="component" value="Unassembled WGS sequence"/>
</dbReference>
<name>A0A0F5HM63_BACTR</name>
<protein>
    <recommendedName>
        <fullName evidence="1">DUF6884 domain-containing protein</fullName>
    </recommendedName>
</protein>
<feature type="domain" description="DUF6884" evidence="1">
    <location>
        <begin position="18"/>
        <end position="131"/>
    </location>
</feature>
<gene>
    <name evidence="2" type="ORF">QY95_03969</name>
</gene>